<dbReference type="Proteomes" id="UP000177515">
    <property type="component" value="Chromosome 1"/>
</dbReference>
<evidence type="ECO:0000256" key="5">
    <source>
        <dbReference type="ARBA" id="ARBA00022519"/>
    </source>
</evidence>
<dbReference type="InterPro" id="IPR058626">
    <property type="entry name" value="MdtA-like_b-barrel"/>
</dbReference>
<comment type="subcellular location">
    <subcellularLocation>
        <location evidence="1">Cell membrane</location>
    </subcellularLocation>
</comment>
<keyword evidence="14" id="KW-1185">Reference proteome</keyword>
<proteinExistence type="inferred from homology"/>
<dbReference type="PANTHER" id="PTHR30469">
    <property type="entry name" value="MULTIDRUG RESISTANCE PROTEIN MDTA"/>
    <property type="match status" value="1"/>
</dbReference>
<evidence type="ECO:0000256" key="8">
    <source>
        <dbReference type="SAM" id="MobiDB-lite"/>
    </source>
</evidence>
<keyword evidence="4" id="KW-1003">Cell membrane</keyword>
<keyword evidence="7" id="KW-0175">Coiled coil</keyword>
<dbReference type="InterPro" id="IPR058625">
    <property type="entry name" value="MdtA-like_BSH"/>
</dbReference>
<feature type="region of interest" description="Disordered" evidence="8">
    <location>
        <begin position="373"/>
        <end position="399"/>
    </location>
</feature>
<evidence type="ECO:0000256" key="1">
    <source>
        <dbReference type="ARBA" id="ARBA00004236"/>
    </source>
</evidence>
<dbReference type="Gene3D" id="1.10.287.470">
    <property type="entry name" value="Helix hairpin bin"/>
    <property type="match status" value="1"/>
</dbReference>
<dbReference type="RefSeq" id="WP_071068729.1">
    <property type="nucleotide sequence ID" value="NZ_CP017754.1"/>
</dbReference>
<feature type="coiled-coil region" evidence="7">
    <location>
        <begin position="113"/>
        <end position="140"/>
    </location>
</feature>
<keyword evidence="6" id="KW-0472">Membrane</keyword>
<dbReference type="SUPFAM" id="SSF111369">
    <property type="entry name" value="HlyD-like secretion proteins"/>
    <property type="match status" value="1"/>
</dbReference>
<feature type="domain" description="Multidrug resistance protein MdtA-like C-terminal permuted SH3" evidence="12">
    <location>
        <begin position="308"/>
        <end position="366"/>
    </location>
</feature>
<dbReference type="Pfam" id="PF25917">
    <property type="entry name" value="BSH_RND"/>
    <property type="match status" value="1"/>
</dbReference>
<dbReference type="PANTHER" id="PTHR30469:SF12">
    <property type="entry name" value="MULTIDRUG RESISTANCE PROTEIN MDTA"/>
    <property type="match status" value="1"/>
</dbReference>
<evidence type="ECO:0000256" key="4">
    <source>
        <dbReference type="ARBA" id="ARBA00022475"/>
    </source>
</evidence>
<evidence type="ECO:0000313" key="14">
    <source>
        <dbReference type="Proteomes" id="UP000177515"/>
    </source>
</evidence>
<dbReference type="Pfam" id="PF25876">
    <property type="entry name" value="HH_MFP_RND"/>
    <property type="match status" value="1"/>
</dbReference>
<organism evidence="13 14">
    <name type="scientific">Cupriavidus malaysiensis</name>
    <dbReference type="NCBI Taxonomy" id="367825"/>
    <lineage>
        <taxon>Bacteria</taxon>
        <taxon>Pseudomonadati</taxon>
        <taxon>Pseudomonadota</taxon>
        <taxon>Betaproteobacteria</taxon>
        <taxon>Burkholderiales</taxon>
        <taxon>Burkholderiaceae</taxon>
        <taxon>Cupriavidus</taxon>
    </lineage>
</organism>
<feature type="compositionally biased region" description="Low complexity" evidence="8">
    <location>
        <begin position="381"/>
        <end position="399"/>
    </location>
</feature>
<evidence type="ECO:0000256" key="7">
    <source>
        <dbReference type="SAM" id="Coils"/>
    </source>
</evidence>
<dbReference type="Gene3D" id="2.40.30.170">
    <property type="match status" value="1"/>
</dbReference>
<evidence type="ECO:0000259" key="12">
    <source>
        <dbReference type="Pfam" id="PF25967"/>
    </source>
</evidence>
<dbReference type="InterPro" id="IPR058624">
    <property type="entry name" value="MdtA-like_HH"/>
</dbReference>
<evidence type="ECO:0000256" key="3">
    <source>
        <dbReference type="ARBA" id="ARBA00022448"/>
    </source>
</evidence>
<dbReference type="NCBIfam" id="TIGR01730">
    <property type="entry name" value="RND_mfp"/>
    <property type="match status" value="1"/>
</dbReference>
<evidence type="ECO:0000259" key="10">
    <source>
        <dbReference type="Pfam" id="PF25917"/>
    </source>
</evidence>
<dbReference type="Pfam" id="PF25944">
    <property type="entry name" value="Beta-barrel_RND"/>
    <property type="match status" value="1"/>
</dbReference>
<reference evidence="13 14" key="1">
    <citation type="submission" date="2016-10" db="EMBL/GenBank/DDBJ databases">
        <title>Complete genome sequences of three Cupriavidus strains isolated from various Malaysian environments.</title>
        <authorList>
            <person name="Abdullah A.A.-A."/>
            <person name="Shafie N.A.H."/>
            <person name="Lau N.S."/>
        </authorList>
    </citation>
    <scope>NUCLEOTIDE SEQUENCE [LARGE SCALE GENOMIC DNA]</scope>
    <source>
        <strain evidence="13 14">USMAA1020</strain>
    </source>
</reference>
<dbReference type="Pfam" id="PF25967">
    <property type="entry name" value="RND-MFP_C"/>
    <property type="match status" value="1"/>
</dbReference>
<protein>
    <submittedName>
        <fullName evidence="13">Efflux transporter periplasmic adaptor subunit</fullName>
    </submittedName>
</protein>
<gene>
    <name evidence="13" type="ORF">BKK80_05890</name>
</gene>
<feature type="domain" description="Multidrug resistance protein MdtA-like barrel-sandwich hybrid" evidence="10">
    <location>
        <begin position="73"/>
        <end position="214"/>
    </location>
</feature>
<evidence type="ECO:0000256" key="2">
    <source>
        <dbReference type="ARBA" id="ARBA00009477"/>
    </source>
</evidence>
<feature type="domain" description="Multidrug resistance protein MdtA-like alpha-helical hairpin" evidence="9">
    <location>
        <begin position="112"/>
        <end position="182"/>
    </location>
</feature>
<accession>A0ABM6F238</accession>
<dbReference type="InterPro" id="IPR058627">
    <property type="entry name" value="MdtA-like_C"/>
</dbReference>
<dbReference type="Gene3D" id="2.40.420.20">
    <property type="match status" value="1"/>
</dbReference>
<sequence length="399" mass="42346">MASSPNRRKLPLLILAALILLALIWFAAGSLGRMRAPQPAAAVPAVKVTTALVREEDVPIRLTGVGTVQPVATVTVRSRVDGQLDRVGFTEGQDVKAGQLLAQIDPRTFQAQLQQVQAQKARDEAQLANARLDLQRYEGLIKENATTQQTLDTQRATVNQLAAAVKNDEAQVNYASVQLAFTTITAPISGRVGARLVDPGNIVHATDTNGLVVIRQIDPIDVVFTLPEESFQRINRAMRASGDKPLAVTASERASGEALGSGGLILLNNTIDTTSGTIQLKARFANPSHLLWPGQYVNAALVVDTRKQALTIPAAAVQRSQSGPYVFVVQADQTVRQQDIALATIQDGKAIVDKGLNAADRVVVDGQYKLKPGSRVAEGQAPSRTAADASAAPAGGRKS</sequence>
<dbReference type="InterPro" id="IPR006143">
    <property type="entry name" value="RND_pump_MFP"/>
</dbReference>
<feature type="domain" description="Multidrug resistance protein MdtA-like beta-barrel" evidence="11">
    <location>
        <begin position="219"/>
        <end position="304"/>
    </location>
</feature>
<keyword evidence="3" id="KW-0813">Transport</keyword>
<comment type="similarity">
    <text evidence="2">Belongs to the membrane fusion protein (MFP) (TC 8.A.1) family.</text>
</comment>
<evidence type="ECO:0000259" key="9">
    <source>
        <dbReference type="Pfam" id="PF25876"/>
    </source>
</evidence>
<name>A0ABM6F238_9BURK</name>
<evidence type="ECO:0000259" key="11">
    <source>
        <dbReference type="Pfam" id="PF25944"/>
    </source>
</evidence>
<dbReference type="EMBL" id="CP017754">
    <property type="protein sequence ID" value="AOZ05388.1"/>
    <property type="molecule type" value="Genomic_DNA"/>
</dbReference>
<evidence type="ECO:0000256" key="6">
    <source>
        <dbReference type="ARBA" id="ARBA00023136"/>
    </source>
</evidence>
<dbReference type="Gene3D" id="2.40.50.100">
    <property type="match status" value="1"/>
</dbReference>
<keyword evidence="5" id="KW-0997">Cell inner membrane</keyword>
<evidence type="ECO:0000313" key="13">
    <source>
        <dbReference type="EMBL" id="AOZ05388.1"/>
    </source>
</evidence>